<feature type="transmembrane region" description="Helical" evidence="1">
    <location>
        <begin position="111"/>
        <end position="129"/>
    </location>
</feature>
<keyword evidence="3" id="KW-1185">Reference proteome</keyword>
<organism evidence="2 3">
    <name type="scientific">Janthinobacterium psychrotolerans</name>
    <dbReference type="NCBI Taxonomy" id="1747903"/>
    <lineage>
        <taxon>Bacteria</taxon>
        <taxon>Pseudomonadati</taxon>
        <taxon>Pseudomonadota</taxon>
        <taxon>Betaproteobacteria</taxon>
        <taxon>Burkholderiales</taxon>
        <taxon>Oxalobacteraceae</taxon>
        <taxon>Janthinobacterium</taxon>
    </lineage>
</organism>
<comment type="caution">
    <text evidence="2">The sequence shown here is derived from an EMBL/GenBank/DDBJ whole genome shotgun (WGS) entry which is preliminary data.</text>
</comment>
<dbReference type="AlphaFoldDB" id="A0A1A7BTK2"/>
<gene>
    <name evidence="2" type="ORF">ASR47_1001348</name>
</gene>
<name>A0A1A7BTK2_9BURK</name>
<dbReference type="Proteomes" id="UP000092713">
    <property type="component" value="Unassembled WGS sequence"/>
</dbReference>
<evidence type="ECO:0000313" key="2">
    <source>
        <dbReference type="EMBL" id="OBV36871.1"/>
    </source>
</evidence>
<feature type="transmembrane region" description="Helical" evidence="1">
    <location>
        <begin position="88"/>
        <end position="105"/>
    </location>
</feature>
<evidence type="ECO:0000313" key="3">
    <source>
        <dbReference type="Proteomes" id="UP000092713"/>
    </source>
</evidence>
<proteinExistence type="predicted"/>
<reference evidence="2 3" key="1">
    <citation type="submission" date="2016-04" db="EMBL/GenBank/DDBJ databases">
        <title>Draft genome sequence of Janthinobacterium psychrotolerans sp. nov., isolated from freshwater sediments in Denmark.</title>
        <authorList>
            <person name="Gong X."/>
            <person name="Skrivergaard S."/>
            <person name="Korsgaard B.S."/>
            <person name="Schreiber L."/>
            <person name="Marshall I.P."/>
            <person name="Finster K."/>
            <person name="Schramm A."/>
        </authorList>
    </citation>
    <scope>NUCLEOTIDE SEQUENCE [LARGE SCALE GENOMIC DNA]</scope>
    <source>
        <strain evidence="2 3">S3-2</strain>
    </source>
</reference>
<sequence length="149" mass="16066">MLVFSKVFVGNLHVVRRPVSVAISCWFLIFGSLSSMVSAIQGRNDPAMLAWMSRSAIPAEVQYAIVLATLAITLATALAMLQRHRGARMLYAVWGLIDIALSLATVPDKTVVLPGTMVFAVICAFLFSPKSNAYFSPRKAANDASMMAA</sequence>
<dbReference type="EMBL" id="LOCQ01000062">
    <property type="protein sequence ID" value="OBV36871.1"/>
    <property type="molecule type" value="Genomic_DNA"/>
</dbReference>
<accession>A0A1A7BTK2</accession>
<keyword evidence="1" id="KW-0812">Transmembrane</keyword>
<evidence type="ECO:0000256" key="1">
    <source>
        <dbReference type="SAM" id="Phobius"/>
    </source>
</evidence>
<protein>
    <submittedName>
        <fullName evidence="2">Uncharacterized protein</fullName>
    </submittedName>
</protein>
<keyword evidence="1" id="KW-0472">Membrane</keyword>
<feature type="transmembrane region" description="Helical" evidence="1">
    <location>
        <begin position="61"/>
        <end position="81"/>
    </location>
</feature>
<dbReference type="STRING" id="1747903.ASR47_1001348"/>
<keyword evidence="1" id="KW-1133">Transmembrane helix</keyword>
<feature type="transmembrane region" description="Helical" evidence="1">
    <location>
        <begin position="21"/>
        <end position="41"/>
    </location>
</feature>